<gene>
    <name evidence="1" type="ORF">PAXRUDRAFT_162268</name>
</gene>
<sequence length="93" mass="10232">IGFFMKSLCVPKRAIKVLVHAGLSISLLSIHNVVTSMLKEISSTIRKEVHTLHAAFAYDNFNIAFNATQPSLENHSSFIGTMSATVVPFDKIQ</sequence>
<dbReference type="Proteomes" id="UP000054538">
    <property type="component" value="Unassembled WGS sequence"/>
</dbReference>
<organism evidence="1 2">
    <name type="scientific">Paxillus rubicundulus Ve08.2h10</name>
    <dbReference type="NCBI Taxonomy" id="930991"/>
    <lineage>
        <taxon>Eukaryota</taxon>
        <taxon>Fungi</taxon>
        <taxon>Dikarya</taxon>
        <taxon>Basidiomycota</taxon>
        <taxon>Agaricomycotina</taxon>
        <taxon>Agaricomycetes</taxon>
        <taxon>Agaricomycetidae</taxon>
        <taxon>Boletales</taxon>
        <taxon>Paxilineae</taxon>
        <taxon>Paxillaceae</taxon>
        <taxon>Paxillus</taxon>
    </lineage>
</organism>
<reference evidence="1 2" key="1">
    <citation type="submission" date="2014-04" db="EMBL/GenBank/DDBJ databases">
        <authorList>
            <consortium name="DOE Joint Genome Institute"/>
            <person name="Kuo A."/>
            <person name="Kohler A."/>
            <person name="Jargeat P."/>
            <person name="Nagy L.G."/>
            <person name="Floudas D."/>
            <person name="Copeland A."/>
            <person name="Barry K.W."/>
            <person name="Cichocki N."/>
            <person name="Veneault-Fourrey C."/>
            <person name="LaButti K."/>
            <person name="Lindquist E.A."/>
            <person name="Lipzen A."/>
            <person name="Lundell T."/>
            <person name="Morin E."/>
            <person name="Murat C."/>
            <person name="Sun H."/>
            <person name="Tunlid A."/>
            <person name="Henrissat B."/>
            <person name="Grigoriev I.V."/>
            <person name="Hibbett D.S."/>
            <person name="Martin F."/>
            <person name="Nordberg H.P."/>
            <person name="Cantor M.N."/>
            <person name="Hua S.X."/>
        </authorList>
    </citation>
    <scope>NUCLEOTIDE SEQUENCE [LARGE SCALE GENOMIC DNA]</scope>
    <source>
        <strain evidence="1 2">Ve08.2h10</strain>
    </source>
</reference>
<name>A0A0D0CUF6_9AGAM</name>
<dbReference type="HOGENOM" id="CLU_2543245_0_0_1"/>
<protein>
    <submittedName>
        <fullName evidence="1">Uncharacterized protein</fullName>
    </submittedName>
</protein>
<dbReference type="STRING" id="930991.A0A0D0CUF6"/>
<reference evidence="2" key="2">
    <citation type="submission" date="2015-01" db="EMBL/GenBank/DDBJ databases">
        <title>Evolutionary Origins and Diversification of the Mycorrhizal Mutualists.</title>
        <authorList>
            <consortium name="DOE Joint Genome Institute"/>
            <consortium name="Mycorrhizal Genomics Consortium"/>
            <person name="Kohler A."/>
            <person name="Kuo A."/>
            <person name="Nagy L.G."/>
            <person name="Floudas D."/>
            <person name="Copeland A."/>
            <person name="Barry K.W."/>
            <person name="Cichocki N."/>
            <person name="Veneault-Fourrey C."/>
            <person name="LaButti K."/>
            <person name="Lindquist E.A."/>
            <person name="Lipzen A."/>
            <person name="Lundell T."/>
            <person name="Morin E."/>
            <person name="Murat C."/>
            <person name="Riley R."/>
            <person name="Ohm R."/>
            <person name="Sun H."/>
            <person name="Tunlid A."/>
            <person name="Henrissat B."/>
            <person name="Grigoriev I.V."/>
            <person name="Hibbett D.S."/>
            <person name="Martin F."/>
        </authorList>
    </citation>
    <scope>NUCLEOTIDE SEQUENCE [LARGE SCALE GENOMIC DNA]</scope>
    <source>
        <strain evidence="2">Ve08.2h10</strain>
    </source>
</reference>
<keyword evidence="2" id="KW-1185">Reference proteome</keyword>
<proteinExistence type="predicted"/>
<feature type="non-terminal residue" evidence="1">
    <location>
        <position position="1"/>
    </location>
</feature>
<dbReference type="AlphaFoldDB" id="A0A0D0CUF6"/>
<evidence type="ECO:0000313" key="1">
    <source>
        <dbReference type="EMBL" id="KIK79073.1"/>
    </source>
</evidence>
<dbReference type="EMBL" id="KN826386">
    <property type="protein sequence ID" value="KIK79073.1"/>
    <property type="molecule type" value="Genomic_DNA"/>
</dbReference>
<dbReference type="InParanoid" id="A0A0D0CUF6"/>
<dbReference type="OrthoDB" id="4743193at2759"/>
<evidence type="ECO:0000313" key="2">
    <source>
        <dbReference type="Proteomes" id="UP000054538"/>
    </source>
</evidence>
<accession>A0A0D0CUF6</accession>